<keyword evidence="1" id="KW-0472">Membrane</keyword>
<feature type="domain" description="Protein FecR C-terminal" evidence="3">
    <location>
        <begin position="342"/>
        <end position="408"/>
    </location>
</feature>
<dbReference type="EMBL" id="LVYD01000049">
    <property type="protein sequence ID" value="OQP62746.1"/>
    <property type="molecule type" value="Genomic_DNA"/>
</dbReference>
<keyword evidence="1" id="KW-0812">Transmembrane</keyword>
<reference evidence="4 5" key="1">
    <citation type="submission" date="2016-03" db="EMBL/GenBank/DDBJ databases">
        <title>Niastella vici sp. nov., isolated from farmland soil.</title>
        <authorList>
            <person name="Chen L."/>
            <person name="Wang D."/>
            <person name="Yang S."/>
            <person name="Wang G."/>
        </authorList>
    </citation>
    <scope>NUCLEOTIDE SEQUENCE [LARGE SCALE GENOMIC DNA]</scope>
    <source>
        <strain evidence="4 5">DJ57</strain>
    </source>
</reference>
<protein>
    <recommendedName>
        <fullName evidence="6">Iron dicitrate transport regulator FecR</fullName>
    </recommendedName>
</protein>
<dbReference type="InterPro" id="IPR012373">
    <property type="entry name" value="Ferrdict_sens_TM"/>
</dbReference>
<accession>A0A1V9FWY0</accession>
<dbReference type="OrthoDB" id="1099963at2"/>
<dbReference type="AlphaFoldDB" id="A0A1V9FWY0"/>
<sequence>MSQQRLQELLDKLLANDCSDEEKQELFRLAETLEDDPHLQNVLEAAWMRYNNPSHTVPEARSAAILQSILQESKVIPIQTNKRRWRYVAAAAVVLLVAGWSIYRFVQTKPSGPITPEAVAMKNDVKAPDKNRATLTLGNGQQILLDQASNGTLASEGGTQVVLRADGQLVYESTQAASNGDTRNNILNNPRGSKVISLTLPDGSRVWLNAGSSLTYPVQFTTNERKVALTGEGYFEVKPTPVKKLPFVVQVSGANGNRGEVTVLGTHFNIKGYEDETVIRTTLLEGAVKVGQWSMVNGQLKTGNEVMLKPGEQAVLAGTHSPLTIHHSPDLEQVMAWKEGLFNYKHSDITEVLRDAARWYNIEVVYEGKRPADTFTGGIDRTATLTELLTILQMTGVRFRLEGKKLIVMNGK</sequence>
<dbReference type="Proteomes" id="UP000192796">
    <property type="component" value="Unassembled WGS sequence"/>
</dbReference>
<evidence type="ECO:0000313" key="4">
    <source>
        <dbReference type="EMBL" id="OQP62746.1"/>
    </source>
</evidence>
<keyword evidence="5" id="KW-1185">Reference proteome</keyword>
<evidence type="ECO:0000259" key="3">
    <source>
        <dbReference type="Pfam" id="PF16344"/>
    </source>
</evidence>
<evidence type="ECO:0000256" key="1">
    <source>
        <dbReference type="SAM" id="Phobius"/>
    </source>
</evidence>
<organism evidence="4 5">
    <name type="scientific">Niastella vici</name>
    <dbReference type="NCBI Taxonomy" id="1703345"/>
    <lineage>
        <taxon>Bacteria</taxon>
        <taxon>Pseudomonadati</taxon>
        <taxon>Bacteroidota</taxon>
        <taxon>Chitinophagia</taxon>
        <taxon>Chitinophagales</taxon>
        <taxon>Chitinophagaceae</taxon>
        <taxon>Niastella</taxon>
    </lineage>
</organism>
<keyword evidence="1" id="KW-1133">Transmembrane helix</keyword>
<dbReference type="Pfam" id="PF16344">
    <property type="entry name" value="FecR_C"/>
    <property type="match status" value="1"/>
</dbReference>
<dbReference type="PANTHER" id="PTHR30273">
    <property type="entry name" value="PERIPLASMIC SIGNAL SENSOR AND SIGMA FACTOR ACTIVATOR FECR-RELATED"/>
    <property type="match status" value="1"/>
</dbReference>
<name>A0A1V9FWY0_9BACT</name>
<dbReference type="STRING" id="1703345.A3860_27455"/>
<evidence type="ECO:0008006" key="6">
    <source>
        <dbReference type="Google" id="ProtNLM"/>
    </source>
</evidence>
<feature type="transmembrane region" description="Helical" evidence="1">
    <location>
        <begin position="87"/>
        <end position="106"/>
    </location>
</feature>
<dbReference type="Gene3D" id="2.60.120.1440">
    <property type="match status" value="1"/>
</dbReference>
<dbReference type="GO" id="GO:0016989">
    <property type="term" value="F:sigma factor antagonist activity"/>
    <property type="evidence" value="ECO:0007669"/>
    <property type="project" value="TreeGrafter"/>
</dbReference>
<proteinExistence type="predicted"/>
<dbReference type="InterPro" id="IPR006860">
    <property type="entry name" value="FecR"/>
</dbReference>
<feature type="domain" description="FecR protein" evidence="2">
    <location>
        <begin position="196"/>
        <end position="289"/>
    </location>
</feature>
<evidence type="ECO:0000313" key="5">
    <source>
        <dbReference type="Proteomes" id="UP000192796"/>
    </source>
</evidence>
<comment type="caution">
    <text evidence="4">The sequence shown here is derived from an EMBL/GenBank/DDBJ whole genome shotgun (WGS) entry which is preliminary data.</text>
</comment>
<evidence type="ECO:0000259" key="2">
    <source>
        <dbReference type="Pfam" id="PF04773"/>
    </source>
</evidence>
<dbReference type="Gene3D" id="3.55.50.30">
    <property type="match status" value="1"/>
</dbReference>
<dbReference type="RefSeq" id="WP_081148718.1">
    <property type="nucleotide sequence ID" value="NZ_LVYD01000049.1"/>
</dbReference>
<dbReference type="Pfam" id="PF04773">
    <property type="entry name" value="FecR"/>
    <property type="match status" value="1"/>
</dbReference>
<gene>
    <name evidence="4" type="ORF">A3860_27455</name>
</gene>
<dbReference type="InterPro" id="IPR032508">
    <property type="entry name" value="FecR_C"/>
</dbReference>
<dbReference type="PANTHER" id="PTHR30273:SF2">
    <property type="entry name" value="PROTEIN FECR"/>
    <property type="match status" value="1"/>
</dbReference>